<proteinExistence type="predicted"/>
<dbReference type="RefSeq" id="WP_289320471.1">
    <property type="nucleotide sequence ID" value="NZ_JAUCEY010000008.1"/>
</dbReference>
<organism evidence="1 2">
    <name type="scientific">Peribacillus simplex</name>
    <dbReference type="NCBI Taxonomy" id="1478"/>
    <lineage>
        <taxon>Bacteria</taxon>
        <taxon>Bacillati</taxon>
        <taxon>Bacillota</taxon>
        <taxon>Bacilli</taxon>
        <taxon>Bacillales</taxon>
        <taxon>Bacillaceae</taxon>
        <taxon>Peribacillus</taxon>
    </lineage>
</organism>
<evidence type="ECO:0000313" key="2">
    <source>
        <dbReference type="Proteomes" id="UP001234602"/>
    </source>
</evidence>
<reference evidence="1" key="1">
    <citation type="submission" date="2023-06" db="EMBL/GenBank/DDBJ databases">
        <title>Comparative genomics of Bacillaceae isolates and their secondary metabolite potential.</title>
        <authorList>
            <person name="Song L."/>
            <person name="Nielsen L.J."/>
            <person name="Mohite O."/>
            <person name="Xu X."/>
            <person name="Weber T."/>
            <person name="Kovacs A.T."/>
        </authorList>
    </citation>
    <scope>NUCLEOTIDE SEQUENCE</scope>
    <source>
        <strain evidence="1">D8_B_37</strain>
    </source>
</reference>
<accession>A0AAW7IFM1</accession>
<comment type="caution">
    <text evidence="1">The sequence shown here is derived from an EMBL/GenBank/DDBJ whole genome shotgun (WGS) entry which is preliminary data.</text>
</comment>
<protein>
    <submittedName>
        <fullName evidence="1">Uncharacterized protein</fullName>
    </submittedName>
</protein>
<dbReference type="Proteomes" id="UP001234602">
    <property type="component" value="Unassembled WGS sequence"/>
</dbReference>
<sequence>MTSNSAIKWITGIPKEYYSEPAVTESGKYINRSDYPNYKGYIEPFTT</sequence>
<name>A0AAW7IFM1_9BACI</name>
<evidence type="ECO:0000313" key="1">
    <source>
        <dbReference type="EMBL" id="MDM5453871.1"/>
    </source>
</evidence>
<gene>
    <name evidence="1" type="ORF">QUF89_17150</name>
</gene>
<dbReference type="AlphaFoldDB" id="A0AAW7IFM1"/>
<dbReference type="EMBL" id="JAUCEY010000008">
    <property type="protein sequence ID" value="MDM5453871.1"/>
    <property type="molecule type" value="Genomic_DNA"/>
</dbReference>